<dbReference type="InterPro" id="IPR007867">
    <property type="entry name" value="GMC_OxRtase_C"/>
</dbReference>
<name>A0A4R0R822_9APHY</name>
<dbReference type="AlphaFoldDB" id="A0A4R0R822"/>
<dbReference type="Pfam" id="PF05199">
    <property type="entry name" value="GMC_oxred_C"/>
    <property type="match status" value="1"/>
</dbReference>
<keyword evidence="12" id="KW-1185">Reference proteome</keyword>
<comment type="similarity">
    <text evidence="2 9">Belongs to the GMC oxidoreductase family.</text>
</comment>
<sequence>MILSVEQVLAKGTYDYIVIGGGTAGLTLASRLAKRSPHSVLVLEAGGDNLSDPALLLPATYGAQFGNDAYTWSHKVTKQRYADNTEHVWHRGKGLGGSSAVNFMCYTRPSKDDIDDIERLGNPGWNWDQLNRLLCKIEGYVPPSDPNALNGMAKQADGKLGTDGPLKLGFPLYGNELGLLTIRAFNNVGIPVASDYFSGDINGVWITPNAYDPTTNTRSFATTAFYLPNKDRINLVVLTNALVVRIVTSKSSDDAVTATGVEFEVDGKKYTVKAGKEVIVSAGGLKSAQILELSGIGRKDVLDKIKVPLVVDLPSVGENVQEHVYHAMCYELKDDVPYETLDVLRDPVQAARHLEMHATGSGAHTSGMIEFVYVPPKLVSPGADRLKQEAKAHILKNWDSFTPALQAQYEIELERIDRDAPCCEFVMLKGFFGWPNPPVPGKKYINFFSIVNHMLSRGTIHATSDDPSEDPEFDPHYFEFETDRKILEEQVHFIRKLASTDPLKEIITGEVNPGPDVQSEEAIRDWLVKSFETVRHTAGACSMLPQEKGGVVDTKLKVYGTSNIRVVDLSIIPILFAAHPLATVYGIAEHALECILDTTV</sequence>
<gene>
    <name evidence="11" type="ORF">EIP91_008712</name>
</gene>
<dbReference type="InterPro" id="IPR036188">
    <property type="entry name" value="FAD/NAD-bd_sf"/>
</dbReference>
<dbReference type="Gene3D" id="3.50.50.60">
    <property type="entry name" value="FAD/NAD(P)-binding domain"/>
    <property type="match status" value="1"/>
</dbReference>
<proteinExistence type="inferred from homology"/>
<feature type="domain" description="Glucose-methanol-choline oxidoreductase N-terminal" evidence="10">
    <location>
        <begin position="92"/>
        <end position="115"/>
    </location>
</feature>
<feature type="binding site" evidence="8">
    <location>
        <position position="243"/>
    </location>
    <ligand>
        <name>FAD</name>
        <dbReference type="ChEBI" id="CHEBI:57692"/>
    </ligand>
</feature>
<dbReference type="OrthoDB" id="269227at2759"/>
<protein>
    <recommendedName>
        <fullName evidence="10">Glucose-methanol-choline oxidoreductase N-terminal domain-containing protein</fullName>
    </recommendedName>
</protein>
<dbReference type="GO" id="GO:0050660">
    <property type="term" value="F:flavin adenine dinucleotide binding"/>
    <property type="evidence" value="ECO:0007669"/>
    <property type="project" value="InterPro"/>
</dbReference>
<dbReference type="SUPFAM" id="SSF51905">
    <property type="entry name" value="FAD/NAD(P)-binding domain"/>
    <property type="match status" value="1"/>
</dbReference>
<keyword evidence="3 9" id="KW-0285">Flavoprotein</keyword>
<dbReference type="InterPro" id="IPR012132">
    <property type="entry name" value="GMC_OxRdtase"/>
</dbReference>
<reference evidence="11 12" key="1">
    <citation type="submission" date="2018-11" db="EMBL/GenBank/DDBJ databases">
        <title>Genome assembly of Steccherinum ochraceum LE-BIN_3174, the white-rot fungus of the Steccherinaceae family (The Residual Polyporoid clade, Polyporales, Basidiomycota).</title>
        <authorList>
            <person name="Fedorova T.V."/>
            <person name="Glazunova O.A."/>
            <person name="Landesman E.O."/>
            <person name="Moiseenko K.V."/>
            <person name="Psurtseva N.V."/>
            <person name="Savinova O.S."/>
            <person name="Shakhova N.V."/>
            <person name="Tyazhelova T.V."/>
            <person name="Vasina D.V."/>
        </authorList>
    </citation>
    <scope>NUCLEOTIDE SEQUENCE [LARGE SCALE GENOMIC DNA]</scope>
    <source>
        <strain evidence="11 12">LE-BIN_3174</strain>
    </source>
</reference>
<evidence type="ECO:0000313" key="11">
    <source>
        <dbReference type="EMBL" id="TCD61245.1"/>
    </source>
</evidence>
<evidence type="ECO:0000256" key="2">
    <source>
        <dbReference type="ARBA" id="ARBA00010790"/>
    </source>
</evidence>
<dbReference type="InterPro" id="IPR000172">
    <property type="entry name" value="GMC_OxRdtase_N"/>
</dbReference>
<dbReference type="STRING" id="92696.A0A4R0R822"/>
<dbReference type="PANTHER" id="PTHR11552:SF201">
    <property type="entry name" value="GLUCOSE-METHANOL-CHOLINE OXIDOREDUCTASE N-TERMINAL DOMAIN-CONTAINING PROTEIN"/>
    <property type="match status" value="1"/>
</dbReference>
<evidence type="ECO:0000313" key="12">
    <source>
        <dbReference type="Proteomes" id="UP000292702"/>
    </source>
</evidence>
<dbReference type="Gene3D" id="3.30.560.10">
    <property type="entry name" value="Glucose Oxidase, domain 3"/>
    <property type="match status" value="1"/>
</dbReference>
<evidence type="ECO:0000256" key="1">
    <source>
        <dbReference type="ARBA" id="ARBA00001974"/>
    </source>
</evidence>
<keyword evidence="5 8" id="KW-0274">FAD</keyword>
<evidence type="ECO:0000256" key="7">
    <source>
        <dbReference type="PIRSR" id="PIRSR000137-1"/>
    </source>
</evidence>
<accession>A0A4R0R822</accession>
<evidence type="ECO:0000256" key="4">
    <source>
        <dbReference type="ARBA" id="ARBA00022729"/>
    </source>
</evidence>
<evidence type="ECO:0000256" key="9">
    <source>
        <dbReference type="RuleBase" id="RU003968"/>
    </source>
</evidence>
<dbReference type="SUPFAM" id="SSF54373">
    <property type="entry name" value="FAD-linked reductases, C-terminal domain"/>
    <property type="match status" value="1"/>
</dbReference>
<dbReference type="EMBL" id="RWJN01000488">
    <property type="protein sequence ID" value="TCD61245.1"/>
    <property type="molecule type" value="Genomic_DNA"/>
</dbReference>
<evidence type="ECO:0000256" key="8">
    <source>
        <dbReference type="PIRSR" id="PIRSR000137-2"/>
    </source>
</evidence>
<dbReference type="PANTHER" id="PTHR11552">
    <property type="entry name" value="GLUCOSE-METHANOL-CHOLINE GMC OXIDOREDUCTASE"/>
    <property type="match status" value="1"/>
</dbReference>
<evidence type="ECO:0000256" key="6">
    <source>
        <dbReference type="ARBA" id="ARBA00023002"/>
    </source>
</evidence>
<evidence type="ECO:0000256" key="3">
    <source>
        <dbReference type="ARBA" id="ARBA00022630"/>
    </source>
</evidence>
<evidence type="ECO:0000259" key="10">
    <source>
        <dbReference type="PROSITE" id="PS00623"/>
    </source>
</evidence>
<comment type="cofactor">
    <cofactor evidence="1 8">
        <name>FAD</name>
        <dbReference type="ChEBI" id="CHEBI:57692"/>
    </cofactor>
</comment>
<dbReference type="Pfam" id="PF00732">
    <property type="entry name" value="GMC_oxred_N"/>
    <property type="match status" value="1"/>
</dbReference>
<keyword evidence="6" id="KW-0560">Oxidoreductase</keyword>
<evidence type="ECO:0000256" key="5">
    <source>
        <dbReference type="ARBA" id="ARBA00022827"/>
    </source>
</evidence>
<dbReference type="PROSITE" id="PS00623">
    <property type="entry name" value="GMC_OXRED_1"/>
    <property type="match status" value="1"/>
</dbReference>
<comment type="caution">
    <text evidence="11">The sequence shown here is derived from an EMBL/GenBank/DDBJ whole genome shotgun (WGS) entry which is preliminary data.</text>
</comment>
<organism evidence="11 12">
    <name type="scientific">Steccherinum ochraceum</name>
    <dbReference type="NCBI Taxonomy" id="92696"/>
    <lineage>
        <taxon>Eukaryota</taxon>
        <taxon>Fungi</taxon>
        <taxon>Dikarya</taxon>
        <taxon>Basidiomycota</taxon>
        <taxon>Agaricomycotina</taxon>
        <taxon>Agaricomycetes</taxon>
        <taxon>Polyporales</taxon>
        <taxon>Steccherinaceae</taxon>
        <taxon>Steccherinum</taxon>
    </lineage>
</organism>
<dbReference type="Proteomes" id="UP000292702">
    <property type="component" value="Unassembled WGS sequence"/>
</dbReference>
<feature type="active site" description="Proton donor" evidence="7">
    <location>
        <position position="536"/>
    </location>
</feature>
<feature type="active site" description="Proton acceptor" evidence="7">
    <location>
        <position position="579"/>
    </location>
</feature>
<dbReference type="GO" id="GO:0016614">
    <property type="term" value="F:oxidoreductase activity, acting on CH-OH group of donors"/>
    <property type="evidence" value="ECO:0007669"/>
    <property type="project" value="InterPro"/>
</dbReference>
<keyword evidence="4" id="KW-0732">Signal</keyword>
<dbReference type="PIRSF" id="PIRSF000137">
    <property type="entry name" value="Alcohol_oxidase"/>
    <property type="match status" value="1"/>
</dbReference>